<dbReference type="OrthoDB" id="689350at2759"/>
<dbReference type="Proteomes" id="UP000663760">
    <property type="component" value="Chromosome 9"/>
</dbReference>
<protein>
    <recommendedName>
        <fullName evidence="1">HMA domain-containing protein</fullName>
    </recommendedName>
</protein>
<dbReference type="InterPro" id="IPR044526">
    <property type="entry name" value="NAKR1-3"/>
</dbReference>
<dbReference type="GO" id="GO:0046872">
    <property type="term" value="F:metal ion binding"/>
    <property type="evidence" value="ECO:0007669"/>
    <property type="project" value="InterPro"/>
</dbReference>
<feature type="domain" description="HMA" evidence="1">
    <location>
        <begin position="64"/>
        <end position="130"/>
    </location>
</feature>
<evidence type="ECO:0000259" key="1">
    <source>
        <dbReference type="PROSITE" id="PS50846"/>
    </source>
</evidence>
<accession>A0A7I8KZ12</accession>
<dbReference type="PANTHER" id="PTHR46119">
    <property type="entry name" value="OS08G0405700 PROTEIN"/>
    <property type="match status" value="1"/>
</dbReference>
<dbReference type="PANTHER" id="PTHR46119:SF11">
    <property type="entry name" value="HEAVY METAL TRANSPORT_DETOXIFICATION SUPERFAMILY PROTEIN"/>
    <property type="match status" value="1"/>
</dbReference>
<reference evidence="2" key="1">
    <citation type="submission" date="2020-02" db="EMBL/GenBank/DDBJ databases">
        <authorList>
            <person name="Scholz U."/>
            <person name="Mascher M."/>
            <person name="Fiebig A."/>
        </authorList>
    </citation>
    <scope>NUCLEOTIDE SEQUENCE</scope>
</reference>
<evidence type="ECO:0000313" key="3">
    <source>
        <dbReference type="Proteomes" id="UP000663760"/>
    </source>
</evidence>
<dbReference type="Gene3D" id="3.30.70.100">
    <property type="match status" value="1"/>
</dbReference>
<dbReference type="InterPro" id="IPR036163">
    <property type="entry name" value="HMA_dom_sf"/>
</dbReference>
<dbReference type="SUPFAM" id="SSF55008">
    <property type="entry name" value="HMA, heavy metal-associated domain"/>
    <property type="match status" value="1"/>
</dbReference>
<evidence type="ECO:0000313" key="2">
    <source>
        <dbReference type="EMBL" id="CAA7403057.1"/>
    </source>
</evidence>
<sequence>MGKVAWRKVVAYFFPSGFSSPLGCMRAWEGDDGLDRKTLVDGDEMAKLKDVFGGKKTLAFHLEPKIVVLRVSMHCRGCARKVWKHISKMQGVTSFEVNLESKRVVVIGDVSPFEVLASVSKVKSAQLWIAP</sequence>
<organism evidence="2 3">
    <name type="scientific">Spirodela intermedia</name>
    <name type="common">Intermediate duckweed</name>
    <dbReference type="NCBI Taxonomy" id="51605"/>
    <lineage>
        <taxon>Eukaryota</taxon>
        <taxon>Viridiplantae</taxon>
        <taxon>Streptophyta</taxon>
        <taxon>Embryophyta</taxon>
        <taxon>Tracheophyta</taxon>
        <taxon>Spermatophyta</taxon>
        <taxon>Magnoliopsida</taxon>
        <taxon>Liliopsida</taxon>
        <taxon>Araceae</taxon>
        <taxon>Lemnoideae</taxon>
        <taxon>Spirodela</taxon>
    </lineage>
</organism>
<dbReference type="AlphaFoldDB" id="A0A7I8KZ12"/>
<dbReference type="CDD" id="cd00371">
    <property type="entry name" value="HMA"/>
    <property type="match status" value="1"/>
</dbReference>
<dbReference type="Pfam" id="PF00403">
    <property type="entry name" value="HMA"/>
    <property type="match status" value="1"/>
</dbReference>
<proteinExistence type="predicted"/>
<dbReference type="InterPro" id="IPR006121">
    <property type="entry name" value="HMA_dom"/>
</dbReference>
<gene>
    <name evidence="2" type="ORF">SI8410_09013735</name>
</gene>
<name>A0A7I8KZ12_SPIIN</name>
<dbReference type="EMBL" id="LR746272">
    <property type="protein sequence ID" value="CAA7403057.1"/>
    <property type="molecule type" value="Genomic_DNA"/>
</dbReference>
<dbReference type="PROSITE" id="PS50846">
    <property type="entry name" value="HMA_2"/>
    <property type="match status" value="1"/>
</dbReference>
<keyword evidence="3" id="KW-1185">Reference proteome</keyword>